<name>A0A024EGD3_9PSED</name>
<dbReference type="Proteomes" id="UP000026913">
    <property type="component" value="Chromosome"/>
</dbReference>
<evidence type="ECO:0000313" key="1">
    <source>
        <dbReference type="EMBL" id="AHZ71661.1"/>
    </source>
</evidence>
<evidence type="ECO:0000313" key="2">
    <source>
        <dbReference type="Proteomes" id="UP000026913"/>
    </source>
</evidence>
<dbReference type="KEGG" id="pman:OU5_4582"/>
<accession>A0A024EGD3</accession>
<sequence>MAVGEWRRHGHAGSRLLVHRARDDSAGSARDYLMATGLLLKL</sequence>
<protein>
    <submittedName>
        <fullName evidence="1">Uncharacterized protein</fullName>
    </submittedName>
</protein>
<dbReference type="AlphaFoldDB" id="A0A024EGD3"/>
<proteinExistence type="predicted"/>
<reference evidence="1 2" key="1">
    <citation type="journal article" date="2012" name="J. Bacteriol.">
        <title>Genome sequence of cold-adapted Pseudomonas mandelii strain JR-1.</title>
        <authorList>
            <person name="Jang S.H."/>
            <person name="Kim J."/>
            <person name="Kim J."/>
            <person name="Hong S."/>
            <person name="Lee C."/>
        </authorList>
    </citation>
    <scope>NUCLEOTIDE SEQUENCE [LARGE SCALE GENOMIC DNA]</scope>
    <source>
        <strain evidence="1 2">JR-1</strain>
    </source>
</reference>
<gene>
    <name evidence="1" type="ORF">OU5_4582</name>
</gene>
<dbReference type="HOGENOM" id="CLU_3256576_0_0_6"/>
<organism evidence="1 2">
    <name type="scientific">Pseudomonas mandelii JR-1</name>
    <dbReference type="NCBI Taxonomy" id="1147786"/>
    <lineage>
        <taxon>Bacteria</taxon>
        <taxon>Pseudomonadati</taxon>
        <taxon>Pseudomonadota</taxon>
        <taxon>Gammaproteobacteria</taxon>
        <taxon>Pseudomonadales</taxon>
        <taxon>Pseudomonadaceae</taxon>
        <taxon>Pseudomonas</taxon>
    </lineage>
</organism>
<dbReference type="EMBL" id="CP005960">
    <property type="protein sequence ID" value="AHZ71661.1"/>
    <property type="molecule type" value="Genomic_DNA"/>
</dbReference>